<proteinExistence type="predicted"/>
<organism evidence="2 3">
    <name type="scientific">Owenia fusiformis</name>
    <name type="common">Polychaete worm</name>
    <dbReference type="NCBI Taxonomy" id="6347"/>
    <lineage>
        <taxon>Eukaryota</taxon>
        <taxon>Metazoa</taxon>
        <taxon>Spiralia</taxon>
        <taxon>Lophotrochozoa</taxon>
        <taxon>Annelida</taxon>
        <taxon>Polychaeta</taxon>
        <taxon>Sedentaria</taxon>
        <taxon>Canalipalpata</taxon>
        <taxon>Sabellida</taxon>
        <taxon>Oweniida</taxon>
        <taxon>Oweniidae</taxon>
        <taxon>Owenia</taxon>
    </lineage>
</organism>
<dbReference type="Proteomes" id="UP000749559">
    <property type="component" value="Unassembled WGS sequence"/>
</dbReference>
<sequence>APPRTQAQPPAQFNVDPYRREQFTVKPEPMKPFLDPRLQRKKSPPKPAVMKDFTQPWRPPAPKVAPKPKVAPGVAPKPKTPTKLVSQAQAPDLYRTPKDEIHGPKPFIPGAEPMHVDHEPLQAKPTEGVPEGFVPLKEKLELFKPHPEQAPPIQHAPGHWEKPKPLFVKPEPEKPAPKYEVEVPVGEIHKLPTHAWSRSLPDYTPRAGELVEDKPEDDEPVIEILPQQKPPRDEVDMDLGPIPQEVIPQEPYTPQEVPQEPYTPERSQMDIDLMSPKQEYPEHEFIVSLPPGELPAGYHKVTPPKPGSKRPSDGAAVQPPWRGAQPPKKSFVPAAPPAQVPAPPAAPPAQVSAPPAAPPAPAPKFTTKAKIAPTTAPKPTPMPSYQTAAGVPQKPLEDPGLSFETRAVMKLIREQETDK</sequence>
<feature type="region of interest" description="Disordered" evidence="1">
    <location>
        <begin position="1"/>
        <end position="115"/>
    </location>
</feature>
<gene>
    <name evidence="2" type="ORF">OFUS_LOCUS26891</name>
</gene>
<evidence type="ECO:0000313" key="3">
    <source>
        <dbReference type="Proteomes" id="UP000749559"/>
    </source>
</evidence>
<feature type="compositionally biased region" description="Pro residues" evidence="1">
    <location>
        <begin position="334"/>
        <end position="347"/>
    </location>
</feature>
<feature type="region of interest" description="Disordered" evidence="1">
    <location>
        <begin position="197"/>
        <end position="402"/>
    </location>
</feature>
<accession>A0A8J1Y3S3</accession>
<feature type="compositionally biased region" description="Basic and acidic residues" evidence="1">
    <location>
        <begin position="158"/>
        <end position="173"/>
    </location>
</feature>
<feature type="compositionally biased region" description="Low complexity" evidence="1">
    <location>
        <begin position="363"/>
        <end position="375"/>
    </location>
</feature>
<feature type="non-terminal residue" evidence="2">
    <location>
        <position position="419"/>
    </location>
</feature>
<dbReference type="EMBL" id="CAIIXF020000424">
    <property type="protein sequence ID" value="CAH1803283.1"/>
    <property type="molecule type" value="Genomic_DNA"/>
</dbReference>
<feature type="compositionally biased region" description="Low complexity" evidence="1">
    <location>
        <begin position="1"/>
        <end position="12"/>
    </location>
</feature>
<evidence type="ECO:0000256" key="1">
    <source>
        <dbReference type="SAM" id="MobiDB-lite"/>
    </source>
</evidence>
<feature type="compositionally biased region" description="Low complexity" evidence="1">
    <location>
        <begin position="67"/>
        <end position="83"/>
    </location>
</feature>
<evidence type="ECO:0000313" key="2">
    <source>
        <dbReference type="EMBL" id="CAH1803283.1"/>
    </source>
</evidence>
<keyword evidence="3" id="KW-1185">Reference proteome</keyword>
<feature type="region of interest" description="Disordered" evidence="1">
    <location>
        <begin position="147"/>
        <end position="173"/>
    </location>
</feature>
<reference evidence="2" key="1">
    <citation type="submission" date="2022-03" db="EMBL/GenBank/DDBJ databases">
        <authorList>
            <person name="Martin C."/>
        </authorList>
    </citation>
    <scope>NUCLEOTIDE SEQUENCE</scope>
</reference>
<comment type="caution">
    <text evidence="2">The sequence shown here is derived from an EMBL/GenBank/DDBJ whole genome shotgun (WGS) entry which is preliminary data.</text>
</comment>
<protein>
    <submittedName>
        <fullName evidence="2">Uncharacterized protein</fullName>
    </submittedName>
</protein>
<dbReference type="AlphaFoldDB" id="A0A8J1Y3S3"/>
<name>A0A8J1Y3S3_OWEFU</name>